<feature type="binding site" evidence="5">
    <location>
        <position position="41"/>
    </location>
    <ligand>
        <name>Mg(2+)</name>
        <dbReference type="ChEBI" id="CHEBI:18420"/>
    </ligand>
</feature>
<dbReference type="PIRSF" id="PIRSF000915">
    <property type="entry name" value="PGP-type_phosphatase"/>
    <property type="match status" value="1"/>
</dbReference>
<feature type="active site" description="Nucleophile" evidence="3">
    <location>
        <position position="41"/>
    </location>
</feature>
<dbReference type="NCBIfam" id="TIGR01452">
    <property type="entry name" value="PGP_euk"/>
    <property type="match status" value="1"/>
</dbReference>
<feature type="binding site" evidence="5">
    <location>
        <position position="43"/>
    </location>
    <ligand>
        <name>Mg(2+)</name>
        <dbReference type="ChEBI" id="CHEBI:18420"/>
    </ligand>
</feature>
<keyword evidence="5" id="KW-0479">Metal-binding</keyword>
<accession>A0A9N7L2A7</accession>
<dbReference type="Gene3D" id="3.40.50.1000">
    <property type="entry name" value="HAD superfamily/HAD-like"/>
    <property type="match status" value="2"/>
</dbReference>
<dbReference type="Pfam" id="PF13344">
    <property type="entry name" value="Hydrolase_6"/>
    <property type="match status" value="1"/>
</dbReference>
<evidence type="ECO:0000256" key="4">
    <source>
        <dbReference type="PIRSR" id="PIRSR000915-2"/>
    </source>
</evidence>
<dbReference type="EMBL" id="AP025739">
    <property type="protein sequence ID" value="BDI29513.1"/>
    <property type="molecule type" value="Genomic_DNA"/>
</dbReference>
<evidence type="ECO:0000256" key="2">
    <source>
        <dbReference type="PIRNR" id="PIRNR000915"/>
    </source>
</evidence>
<gene>
    <name evidence="6" type="ORF">CCAX7_15640</name>
</gene>
<organism evidence="6 7">
    <name type="scientific">Capsulimonas corticalis</name>
    <dbReference type="NCBI Taxonomy" id="2219043"/>
    <lineage>
        <taxon>Bacteria</taxon>
        <taxon>Bacillati</taxon>
        <taxon>Armatimonadota</taxon>
        <taxon>Armatimonadia</taxon>
        <taxon>Capsulimonadales</taxon>
        <taxon>Capsulimonadaceae</taxon>
        <taxon>Capsulimonas</taxon>
    </lineage>
</organism>
<dbReference type="GO" id="GO:0005737">
    <property type="term" value="C:cytoplasm"/>
    <property type="evidence" value="ECO:0007669"/>
    <property type="project" value="TreeGrafter"/>
</dbReference>
<evidence type="ECO:0000256" key="1">
    <source>
        <dbReference type="ARBA" id="ARBA00022801"/>
    </source>
</evidence>
<name>A0A9N7L2A7_9BACT</name>
<dbReference type="PANTHER" id="PTHR19288:SF46">
    <property type="entry name" value="HALOACID DEHALOGENASE-LIKE HYDROLASE DOMAIN-CONTAINING PROTEIN 2"/>
    <property type="match status" value="1"/>
</dbReference>
<keyword evidence="7" id="KW-1185">Reference proteome</keyword>
<reference evidence="6 7" key="1">
    <citation type="journal article" date="2019" name="Int. J. Syst. Evol. Microbiol.">
        <title>Capsulimonas corticalis gen. nov., sp. nov., an aerobic capsulated bacterium, of a novel bacterial order, Capsulimonadales ord. nov., of the class Armatimonadia of the phylum Armatimonadetes.</title>
        <authorList>
            <person name="Li J."/>
            <person name="Kudo C."/>
            <person name="Tonouchi A."/>
        </authorList>
    </citation>
    <scope>NUCLEOTIDE SEQUENCE [LARGE SCALE GENOMIC DNA]</scope>
    <source>
        <strain evidence="6 7">AX-7</strain>
    </source>
</reference>
<feature type="binding site" evidence="5">
    <location>
        <position position="248"/>
    </location>
    <ligand>
        <name>Mg(2+)</name>
        <dbReference type="ChEBI" id="CHEBI:18420"/>
    </ligand>
</feature>
<comment type="similarity">
    <text evidence="2">Belongs to the HAD-like hydrolase superfamily.</text>
</comment>
<evidence type="ECO:0000313" key="7">
    <source>
        <dbReference type="Proteomes" id="UP000287394"/>
    </source>
</evidence>
<dbReference type="PANTHER" id="PTHR19288">
    <property type="entry name" value="4-NITROPHENYLPHOSPHATASE-RELATED"/>
    <property type="match status" value="1"/>
</dbReference>
<dbReference type="GO" id="GO:0046872">
    <property type="term" value="F:metal ion binding"/>
    <property type="evidence" value="ECO:0007669"/>
    <property type="project" value="UniProtKB-KW"/>
</dbReference>
<evidence type="ECO:0000313" key="6">
    <source>
        <dbReference type="EMBL" id="BDI29513.1"/>
    </source>
</evidence>
<dbReference type="KEGG" id="ccot:CCAX7_15640"/>
<evidence type="ECO:0000256" key="5">
    <source>
        <dbReference type="PIRSR" id="PIRSR000915-3"/>
    </source>
</evidence>
<sequence>MAPNSKAPEALAALTDSPFDFPATGMLHFRDMISTTTYVFDLDGVMYLGDTQIPYATEAVERLRAAGKNVYFLTNNSGRTRASYCEKLKAVNGLDAPESEIFTSAYATALYLKGHGAEGKTAFVIGEAGLAAELSEVGGLQTVTVADSVDPNTIDYVVVGIDRQFTYDKLRFAHAAIKQGHAQFIATNRDATFPLEHGEIPGGGSIVASVATATGIEPITIGKPETHAYEAILQTAGVNAAESVMIGDRLDTDIAVGKRAGARTVLVLTGVTSEAAANSAPENWRPDVIIGDLRGLE</sequence>
<comment type="cofactor">
    <cofactor evidence="5">
        <name>Mg(2+)</name>
        <dbReference type="ChEBI" id="CHEBI:18420"/>
    </cofactor>
    <text evidence="5">Divalent metal ions. Mg(2+) is the most effective.</text>
</comment>
<keyword evidence="5" id="KW-0460">Magnesium</keyword>
<proteinExistence type="inferred from homology"/>
<dbReference type="GO" id="GO:0016791">
    <property type="term" value="F:phosphatase activity"/>
    <property type="evidence" value="ECO:0007669"/>
    <property type="project" value="InterPro"/>
</dbReference>
<protein>
    <recommendedName>
        <fullName evidence="8">Acid sugar phosphatase</fullName>
    </recommendedName>
</protein>
<dbReference type="NCBIfam" id="TIGR01460">
    <property type="entry name" value="HAD-SF-IIA"/>
    <property type="match status" value="1"/>
</dbReference>
<dbReference type="InterPro" id="IPR006357">
    <property type="entry name" value="HAD-SF_hydro_IIA"/>
</dbReference>
<dbReference type="Proteomes" id="UP000287394">
    <property type="component" value="Chromosome"/>
</dbReference>
<dbReference type="InterPro" id="IPR036412">
    <property type="entry name" value="HAD-like_sf"/>
</dbReference>
<evidence type="ECO:0008006" key="8">
    <source>
        <dbReference type="Google" id="ProtNLM"/>
    </source>
</evidence>
<feature type="active site" description="Proton donor" evidence="3">
    <location>
        <position position="43"/>
    </location>
</feature>
<feature type="binding site" evidence="4">
    <location>
        <position position="223"/>
    </location>
    <ligand>
        <name>substrate</name>
    </ligand>
</feature>
<keyword evidence="1" id="KW-0378">Hydrolase</keyword>
<dbReference type="InterPro" id="IPR006349">
    <property type="entry name" value="PGP_euk"/>
</dbReference>
<dbReference type="Pfam" id="PF13242">
    <property type="entry name" value="Hydrolase_like"/>
    <property type="match status" value="1"/>
</dbReference>
<evidence type="ECO:0000256" key="3">
    <source>
        <dbReference type="PIRSR" id="PIRSR000915-1"/>
    </source>
</evidence>
<dbReference type="SUPFAM" id="SSF56784">
    <property type="entry name" value="HAD-like"/>
    <property type="match status" value="1"/>
</dbReference>
<dbReference type="InterPro" id="IPR023214">
    <property type="entry name" value="HAD_sf"/>
</dbReference>
<dbReference type="AlphaFoldDB" id="A0A9N7L2A7"/>